<comment type="function">
    <text evidence="3">Catalyzes the formation of methylglyoxal from dihydroxyacetone phosphate.</text>
</comment>
<evidence type="ECO:0000256" key="4">
    <source>
        <dbReference type="PIRSR" id="PIRSR006614-1"/>
    </source>
</evidence>
<dbReference type="RefSeq" id="WP_034164373.1">
    <property type="nucleotide sequence ID" value="NZ_CP006664.1"/>
</dbReference>
<dbReference type="EMBL" id="CP006664">
    <property type="protein sequence ID" value="AIJ09655.1"/>
    <property type="molecule type" value="Genomic_DNA"/>
</dbReference>
<evidence type="ECO:0000256" key="2">
    <source>
        <dbReference type="ARBA" id="ARBA00023239"/>
    </source>
</evidence>
<dbReference type="HOGENOM" id="CLU_120420_0_1_6"/>
<evidence type="ECO:0000256" key="3">
    <source>
        <dbReference type="HAMAP-Rule" id="MF_00549"/>
    </source>
</evidence>
<feature type="binding site" evidence="3">
    <location>
        <position position="23"/>
    </location>
    <ligand>
        <name>substrate</name>
    </ligand>
</feature>
<dbReference type="GO" id="GO:0005829">
    <property type="term" value="C:cytosol"/>
    <property type="evidence" value="ECO:0007669"/>
    <property type="project" value="TreeGrafter"/>
</dbReference>
<dbReference type="EC" id="4.2.3.3" evidence="3"/>
<dbReference type="CDD" id="cd01422">
    <property type="entry name" value="MGS"/>
    <property type="match status" value="1"/>
</dbReference>
<feature type="binding site" evidence="3">
    <location>
        <position position="98"/>
    </location>
    <ligand>
        <name>substrate</name>
    </ligand>
</feature>
<dbReference type="SMART" id="SM00851">
    <property type="entry name" value="MGS"/>
    <property type="match status" value="1"/>
</dbReference>
<dbReference type="FunFam" id="3.40.50.1380:FF:000002">
    <property type="entry name" value="Methylglyoxal synthase"/>
    <property type="match status" value="1"/>
</dbReference>
<feature type="domain" description="MGS-like" evidence="5">
    <location>
        <begin position="6"/>
        <end position="152"/>
    </location>
</feature>
<reference evidence="6 7" key="1">
    <citation type="journal article" date="2012" name="PLoS ONE">
        <title>Edwardsiella comparative phylogenomics reveal the new intra/inter-species taxonomic relationships, virulence evolution and niche adaptation mechanisms.</title>
        <authorList>
            <person name="Yang M."/>
            <person name="Lv Y."/>
            <person name="Xiao J."/>
            <person name="Wu H."/>
            <person name="Zheng H."/>
            <person name="Liu Q."/>
            <person name="Zhang Y."/>
            <person name="Wang Q."/>
        </authorList>
    </citation>
    <scope>NUCLEOTIDE SEQUENCE [LARGE SCALE GENOMIC DNA]</scope>
    <source>
        <strain evidence="7">080813</strain>
    </source>
</reference>
<dbReference type="NCBIfam" id="TIGR00160">
    <property type="entry name" value="MGSA"/>
    <property type="match status" value="1"/>
</dbReference>
<dbReference type="InterPro" id="IPR018148">
    <property type="entry name" value="Methylglyoxal_synth_AS"/>
</dbReference>
<feature type="active site" description="Proton donor/acceptor" evidence="3 4">
    <location>
        <position position="71"/>
    </location>
</feature>
<dbReference type="SUPFAM" id="SSF52335">
    <property type="entry name" value="Methylglyoxal synthase-like"/>
    <property type="match status" value="1"/>
</dbReference>
<dbReference type="PANTHER" id="PTHR30492">
    <property type="entry name" value="METHYLGLYOXAL SYNTHASE"/>
    <property type="match status" value="1"/>
</dbReference>
<dbReference type="Gene3D" id="3.40.50.1380">
    <property type="entry name" value="Methylglyoxal synthase-like domain"/>
    <property type="match status" value="1"/>
</dbReference>
<dbReference type="KEGG" id="ete:ETEE_3229"/>
<proteinExistence type="inferred from homology"/>
<organism evidence="6 7">
    <name type="scientific">Edwardsiella anguillarum ET080813</name>
    <dbReference type="NCBI Taxonomy" id="667120"/>
    <lineage>
        <taxon>Bacteria</taxon>
        <taxon>Pseudomonadati</taxon>
        <taxon>Pseudomonadota</taxon>
        <taxon>Gammaproteobacteria</taxon>
        <taxon>Enterobacterales</taxon>
        <taxon>Hafniaceae</taxon>
        <taxon>Edwardsiella</taxon>
    </lineage>
</organism>
<dbReference type="PROSITE" id="PS01335">
    <property type="entry name" value="METHYLGLYOXAL_SYNTH"/>
    <property type="match status" value="1"/>
</dbReference>
<dbReference type="InterPro" id="IPR004363">
    <property type="entry name" value="Methylgl_synth"/>
</dbReference>
<feature type="binding site" evidence="3">
    <location>
        <begin position="45"/>
        <end position="48"/>
    </location>
    <ligand>
        <name>substrate</name>
    </ligand>
</feature>
<evidence type="ECO:0000259" key="5">
    <source>
        <dbReference type="PROSITE" id="PS51855"/>
    </source>
</evidence>
<keyword evidence="2 3" id="KW-0456">Lyase</keyword>
<feature type="binding site" evidence="3">
    <location>
        <position position="19"/>
    </location>
    <ligand>
        <name>substrate</name>
    </ligand>
</feature>
<gene>
    <name evidence="3 6" type="primary">mgsA</name>
    <name evidence="6" type="ORF">ETEE_3229</name>
</gene>
<accession>A0A076LMD3</accession>
<dbReference type="GeneID" id="33940701"/>
<dbReference type="PROSITE" id="PS51855">
    <property type="entry name" value="MGS"/>
    <property type="match status" value="1"/>
</dbReference>
<dbReference type="HAMAP" id="MF_00549">
    <property type="entry name" value="Methylglyoxal_synth"/>
    <property type="match status" value="1"/>
</dbReference>
<name>A0A076LMD3_9GAMM</name>
<dbReference type="PIRSF" id="PIRSF006614">
    <property type="entry name" value="Methylglyox_syn"/>
    <property type="match status" value="1"/>
</dbReference>
<dbReference type="InterPro" id="IPR011607">
    <property type="entry name" value="MGS-like_dom"/>
</dbReference>
<dbReference type="AlphaFoldDB" id="A0A076LMD3"/>
<dbReference type="PANTHER" id="PTHR30492:SF0">
    <property type="entry name" value="METHYLGLYOXAL SYNTHASE"/>
    <property type="match status" value="1"/>
</dbReference>
<dbReference type="GO" id="GO:0008929">
    <property type="term" value="F:methylglyoxal synthase activity"/>
    <property type="evidence" value="ECO:0007669"/>
    <property type="project" value="UniProtKB-UniRule"/>
</dbReference>
<evidence type="ECO:0000313" key="7">
    <source>
        <dbReference type="Proteomes" id="UP000028681"/>
    </source>
</evidence>
<dbReference type="Pfam" id="PF02142">
    <property type="entry name" value="MGS"/>
    <property type="match status" value="1"/>
</dbReference>
<evidence type="ECO:0000256" key="1">
    <source>
        <dbReference type="ARBA" id="ARBA00006287"/>
    </source>
</evidence>
<feature type="binding site" evidence="3">
    <location>
        <begin position="65"/>
        <end position="66"/>
    </location>
    <ligand>
        <name>substrate</name>
    </ligand>
</feature>
<dbReference type="InterPro" id="IPR036914">
    <property type="entry name" value="MGS-like_dom_sf"/>
</dbReference>
<comment type="similarity">
    <text evidence="1 3">Belongs to the methylglyoxal synthase family.</text>
</comment>
<comment type="catalytic activity">
    <reaction evidence="3">
        <text>dihydroxyacetone phosphate = methylglyoxal + phosphate</text>
        <dbReference type="Rhea" id="RHEA:17937"/>
        <dbReference type="ChEBI" id="CHEBI:17158"/>
        <dbReference type="ChEBI" id="CHEBI:43474"/>
        <dbReference type="ChEBI" id="CHEBI:57642"/>
        <dbReference type="EC" id="4.2.3.3"/>
    </reaction>
</comment>
<dbReference type="NCBIfam" id="NF003559">
    <property type="entry name" value="PRK05234.1"/>
    <property type="match status" value="1"/>
</dbReference>
<sequence length="152" mass="16855">MEMTTRTLPSRKRIALVAHDHRKQALLEWVNSNKPQLSEHELYATGTTGSLIHSATGIPVHCMLSGPMGGDQQVGALIAEGKIDMLVFFWDPLNAVPHDPDVKALLRLATVWNIPVANNRATADFLISSPMFAGEMPIAIPDYQRYLNERLI</sequence>
<dbReference type="Proteomes" id="UP000028681">
    <property type="component" value="Chromosome"/>
</dbReference>
<evidence type="ECO:0000313" key="6">
    <source>
        <dbReference type="EMBL" id="AIJ09655.1"/>
    </source>
</evidence>
<dbReference type="GO" id="GO:0019242">
    <property type="term" value="P:methylglyoxal biosynthetic process"/>
    <property type="evidence" value="ECO:0007669"/>
    <property type="project" value="UniProtKB-UniRule"/>
</dbReference>
<protein>
    <recommendedName>
        <fullName evidence="3">Methylglyoxal synthase</fullName>
        <shortName evidence="3">MGS</shortName>
        <ecNumber evidence="3">4.2.3.3</ecNumber>
    </recommendedName>
</protein>